<dbReference type="PANTHER" id="PTHR13399">
    <property type="entry name" value="TRANSLOCON-ASSOCIATED PROTEIN TRAP , GAMMA SUBUNIT"/>
    <property type="match status" value="1"/>
</dbReference>
<comment type="function">
    <text evidence="1">TRAP proteins are part of a complex whose function is to bind calcium to the ER membrane and thereby regulate the retention of ER resident proteins.</text>
</comment>
<dbReference type="GO" id="GO:0006614">
    <property type="term" value="P:SRP-dependent cotranslational protein targeting to membrane"/>
    <property type="evidence" value="ECO:0007669"/>
    <property type="project" value="InterPro"/>
</dbReference>
<evidence type="ECO:0000256" key="6">
    <source>
        <dbReference type="ARBA" id="ARBA00022824"/>
    </source>
</evidence>
<organism evidence="11 12">
    <name type="scientific">Oopsacas minuta</name>
    <dbReference type="NCBI Taxonomy" id="111878"/>
    <lineage>
        <taxon>Eukaryota</taxon>
        <taxon>Metazoa</taxon>
        <taxon>Porifera</taxon>
        <taxon>Hexactinellida</taxon>
        <taxon>Hexasterophora</taxon>
        <taxon>Lyssacinosida</taxon>
        <taxon>Leucopsacidae</taxon>
        <taxon>Oopsacas</taxon>
    </lineage>
</organism>
<feature type="transmembrane region" description="Helical" evidence="10">
    <location>
        <begin position="66"/>
        <end position="85"/>
    </location>
</feature>
<evidence type="ECO:0000256" key="9">
    <source>
        <dbReference type="ARBA" id="ARBA00030917"/>
    </source>
</evidence>
<feature type="transmembrane region" description="Helical" evidence="10">
    <location>
        <begin position="41"/>
        <end position="59"/>
    </location>
</feature>
<dbReference type="Proteomes" id="UP001165289">
    <property type="component" value="Unassembled WGS sequence"/>
</dbReference>
<evidence type="ECO:0000256" key="7">
    <source>
        <dbReference type="ARBA" id="ARBA00022989"/>
    </source>
</evidence>
<protein>
    <recommendedName>
        <fullName evidence="4">Translocon-associated protein subunit gamma</fullName>
    </recommendedName>
    <alternativeName>
        <fullName evidence="9">Signal sequence receptor subunit gamma</fullName>
    </alternativeName>
</protein>
<dbReference type="GO" id="GO:0005789">
    <property type="term" value="C:endoplasmic reticulum membrane"/>
    <property type="evidence" value="ECO:0007669"/>
    <property type="project" value="UniProtKB-SubCell"/>
</dbReference>
<sequence>MSQGTRTQTKTVSTKSSSKLTKEEERLLLENSTEISSTASAVFYVNAFLVAAIPTWYFYRIQMMELTLYFPLFILISIANCWLLANAYRNWRFVLHHKIGGKIEHIVSKEIMRKLEAAGKSKSASRQEKEERISLKKNQVADSQATTFSIFYNNAFFFVIFFIFSCVFLRSNAPIVNYVASTAGAAFVVWILSTGAKVQNK</sequence>
<keyword evidence="6" id="KW-0256">Endoplasmic reticulum</keyword>
<feature type="transmembrane region" description="Helical" evidence="10">
    <location>
        <begin position="175"/>
        <end position="193"/>
    </location>
</feature>
<feature type="transmembrane region" description="Helical" evidence="10">
    <location>
        <begin position="150"/>
        <end position="168"/>
    </location>
</feature>
<evidence type="ECO:0000256" key="3">
    <source>
        <dbReference type="ARBA" id="ARBA00007990"/>
    </source>
</evidence>
<evidence type="ECO:0000313" key="11">
    <source>
        <dbReference type="EMBL" id="KAI6655057.1"/>
    </source>
</evidence>
<keyword evidence="8 10" id="KW-0472">Membrane</keyword>
<keyword evidence="5 10" id="KW-0812">Transmembrane</keyword>
<evidence type="ECO:0000256" key="8">
    <source>
        <dbReference type="ARBA" id="ARBA00023136"/>
    </source>
</evidence>
<dbReference type="Pfam" id="PF07074">
    <property type="entry name" value="TRAP-gamma"/>
    <property type="match status" value="1"/>
</dbReference>
<proteinExistence type="inferred from homology"/>
<gene>
    <name evidence="11" type="ORF">LOD99_2346</name>
</gene>
<comment type="caution">
    <text evidence="11">The sequence shown here is derived from an EMBL/GenBank/DDBJ whole genome shotgun (WGS) entry which is preliminary data.</text>
</comment>
<keyword evidence="7 10" id="KW-1133">Transmembrane helix</keyword>
<evidence type="ECO:0000256" key="5">
    <source>
        <dbReference type="ARBA" id="ARBA00022692"/>
    </source>
</evidence>
<evidence type="ECO:0000256" key="2">
    <source>
        <dbReference type="ARBA" id="ARBA00004477"/>
    </source>
</evidence>
<accession>A0AAV7K1F5</accession>
<evidence type="ECO:0000256" key="10">
    <source>
        <dbReference type="SAM" id="Phobius"/>
    </source>
</evidence>
<evidence type="ECO:0000256" key="1">
    <source>
        <dbReference type="ARBA" id="ARBA00002838"/>
    </source>
</evidence>
<dbReference type="PANTHER" id="PTHR13399:SF2">
    <property type="entry name" value="TRANSLOCON-ASSOCIATED PROTEIN SUBUNIT GAMMA"/>
    <property type="match status" value="1"/>
</dbReference>
<evidence type="ECO:0000313" key="12">
    <source>
        <dbReference type="Proteomes" id="UP001165289"/>
    </source>
</evidence>
<dbReference type="AlphaFoldDB" id="A0AAV7K1F5"/>
<evidence type="ECO:0000256" key="4">
    <source>
        <dbReference type="ARBA" id="ARBA00022231"/>
    </source>
</evidence>
<dbReference type="InterPro" id="IPR009779">
    <property type="entry name" value="SSR3"/>
</dbReference>
<dbReference type="EMBL" id="JAKMXF010000210">
    <property type="protein sequence ID" value="KAI6655057.1"/>
    <property type="molecule type" value="Genomic_DNA"/>
</dbReference>
<name>A0AAV7K1F5_9METZ</name>
<comment type="subcellular location">
    <subcellularLocation>
        <location evidence="2">Endoplasmic reticulum membrane</location>
        <topology evidence="2">Multi-pass membrane protein</topology>
    </subcellularLocation>
</comment>
<comment type="similarity">
    <text evidence="3">Belongs to the TRAP-gamma family.</text>
</comment>
<reference evidence="11 12" key="1">
    <citation type="journal article" date="2023" name="BMC Biol.">
        <title>The compact genome of the sponge Oopsacas minuta (Hexactinellida) is lacking key metazoan core genes.</title>
        <authorList>
            <person name="Santini S."/>
            <person name="Schenkelaars Q."/>
            <person name="Jourda C."/>
            <person name="Duchesne M."/>
            <person name="Belahbib H."/>
            <person name="Rocher C."/>
            <person name="Selva M."/>
            <person name="Riesgo A."/>
            <person name="Vervoort M."/>
            <person name="Leys S.P."/>
            <person name="Kodjabachian L."/>
            <person name="Le Bivic A."/>
            <person name="Borchiellini C."/>
            <person name="Claverie J.M."/>
            <person name="Renard E."/>
        </authorList>
    </citation>
    <scope>NUCLEOTIDE SEQUENCE [LARGE SCALE GENOMIC DNA]</scope>
    <source>
        <strain evidence="11">SPO-2</strain>
    </source>
</reference>
<keyword evidence="12" id="KW-1185">Reference proteome</keyword>